<proteinExistence type="inferred from homology"/>
<dbReference type="PANTHER" id="PTHR13887">
    <property type="entry name" value="GLUTATHIONE S-TRANSFERASE KAPPA"/>
    <property type="match status" value="1"/>
</dbReference>
<dbReference type="AlphaFoldDB" id="A0A2M6WEV8"/>
<organism evidence="8 9">
    <name type="scientific">Candidatus Kaiserbacteria bacterium CG10_big_fil_rev_8_21_14_0_10_49_17</name>
    <dbReference type="NCBI Taxonomy" id="1974609"/>
    <lineage>
        <taxon>Bacteria</taxon>
        <taxon>Candidatus Kaiseribacteriota</taxon>
    </lineage>
</organism>
<comment type="similarity">
    <text evidence="1">Belongs to the thioredoxin family. DsbA subfamily.</text>
</comment>
<evidence type="ECO:0000313" key="8">
    <source>
        <dbReference type="EMBL" id="PIT91328.1"/>
    </source>
</evidence>
<keyword evidence="4" id="KW-1015">Disulfide bond</keyword>
<dbReference type="InterPro" id="IPR036249">
    <property type="entry name" value="Thioredoxin-like_sf"/>
</dbReference>
<keyword evidence="6" id="KW-0472">Membrane</keyword>
<dbReference type="PROSITE" id="PS51352">
    <property type="entry name" value="THIOREDOXIN_2"/>
    <property type="match status" value="1"/>
</dbReference>
<dbReference type="SUPFAM" id="SSF52833">
    <property type="entry name" value="Thioredoxin-like"/>
    <property type="match status" value="1"/>
</dbReference>
<evidence type="ECO:0000313" key="9">
    <source>
        <dbReference type="Proteomes" id="UP000228809"/>
    </source>
</evidence>
<keyword evidence="5" id="KW-0676">Redox-active center</keyword>
<dbReference type="Proteomes" id="UP000228809">
    <property type="component" value="Unassembled WGS sequence"/>
</dbReference>
<dbReference type="EMBL" id="PFBJ01000004">
    <property type="protein sequence ID" value="PIT91328.1"/>
    <property type="molecule type" value="Genomic_DNA"/>
</dbReference>
<evidence type="ECO:0000256" key="2">
    <source>
        <dbReference type="ARBA" id="ARBA00022729"/>
    </source>
</evidence>
<feature type="transmembrane region" description="Helical" evidence="6">
    <location>
        <begin position="7"/>
        <end position="26"/>
    </location>
</feature>
<dbReference type="Gene3D" id="3.40.30.10">
    <property type="entry name" value="Glutaredoxin"/>
    <property type="match status" value="1"/>
</dbReference>
<keyword evidence="3" id="KW-0560">Oxidoreductase</keyword>
<keyword evidence="6" id="KW-0812">Transmembrane</keyword>
<evidence type="ECO:0000256" key="4">
    <source>
        <dbReference type="ARBA" id="ARBA00023157"/>
    </source>
</evidence>
<dbReference type="InterPro" id="IPR013766">
    <property type="entry name" value="Thioredoxin_domain"/>
</dbReference>
<gene>
    <name evidence="8" type="ORF">COU17_00855</name>
</gene>
<name>A0A2M6WEV8_9BACT</name>
<keyword evidence="6" id="KW-1133">Transmembrane helix</keyword>
<evidence type="ECO:0000259" key="7">
    <source>
        <dbReference type="PROSITE" id="PS51352"/>
    </source>
</evidence>
<keyword evidence="2" id="KW-0732">Signal</keyword>
<evidence type="ECO:0000256" key="6">
    <source>
        <dbReference type="SAM" id="Phobius"/>
    </source>
</evidence>
<dbReference type="Pfam" id="PF13462">
    <property type="entry name" value="Thioredoxin_4"/>
    <property type="match status" value="1"/>
</dbReference>
<comment type="caution">
    <text evidence="8">The sequence shown here is derived from an EMBL/GenBank/DDBJ whole genome shotgun (WGS) entry which is preliminary data.</text>
</comment>
<dbReference type="GO" id="GO:0016491">
    <property type="term" value="F:oxidoreductase activity"/>
    <property type="evidence" value="ECO:0007669"/>
    <property type="project" value="UniProtKB-KW"/>
</dbReference>
<evidence type="ECO:0000256" key="5">
    <source>
        <dbReference type="ARBA" id="ARBA00023284"/>
    </source>
</evidence>
<dbReference type="PANTHER" id="PTHR13887:SF14">
    <property type="entry name" value="DISULFIDE BOND FORMATION PROTEIN D"/>
    <property type="match status" value="1"/>
</dbReference>
<feature type="domain" description="Thioredoxin" evidence="7">
    <location>
        <begin position="24"/>
        <end position="226"/>
    </location>
</feature>
<evidence type="ECO:0000256" key="1">
    <source>
        <dbReference type="ARBA" id="ARBA00005791"/>
    </source>
</evidence>
<accession>A0A2M6WEV8</accession>
<dbReference type="InterPro" id="IPR012336">
    <property type="entry name" value="Thioredoxin-like_fold"/>
</dbReference>
<evidence type="ECO:0000256" key="3">
    <source>
        <dbReference type="ARBA" id="ARBA00023002"/>
    </source>
</evidence>
<reference evidence="9" key="1">
    <citation type="submission" date="2017-09" db="EMBL/GenBank/DDBJ databases">
        <title>Depth-based differentiation of microbial function through sediment-hosted aquifers and enrichment of novel symbionts in the deep terrestrial subsurface.</title>
        <authorList>
            <person name="Probst A.J."/>
            <person name="Ladd B."/>
            <person name="Jarett J.K."/>
            <person name="Geller-Mcgrath D.E."/>
            <person name="Sieber C.M.K."/>
            <person name="Emerson J.B."/>
            <person name="Anantharaman K."/>
            <person name="Thomas B.C."/>
            <person name="Malmstrom R."/>
            <person name="Stieglmeier M."/>
            <person name="Klingl A."/>
            <person name="Woyke T."/>
            <person name="Ryan C.M."/>
            <person name="Banfield J.F."/>
        </authorList>
    </citation>
    <scope>NUCLEOTIDE SEQUENCE [LARGE SCALE GENOMIC DNA]</scope>
</reference>
<protein>
    <submittedName>
        <fullName evidence="8">Disulfide bond formation protein DsbA</fullName>
    </submittedName>
</protein>
<sequence length="238" mass="25553">MPQKSKYTLPIAIVVAGVLIATALYFTSNRTDTPTTTTDGQTALVRSVQPDDHILGNPNARIVIVEYSDFECPFCKSFHETMHQVIDVYGPTGDVAWVFRQFPLAQLHSKAPREAQASECAAQLGGNEAFWKYADRIYEITPSNNGLDLSKLPEIAAQIGLSVDAFNACMEGSDAKNAVDEDVAEAFSAGGRGTPHNVIIVGDQQVVLEGAQPFAAMKNVIDSILAPDSEVGIPAVTQ</sequence>